<proteinExistence type="predicted"/>
<name>A0A6A4JW51_APOLU</name>
<keyword evidence="3" id="KW-1185">Reference proteome</keyword>
<organism evidence="2 3">
    <name type="scientific">Apolygus lucorum</name>
    <name type="common">Small green plant bug</name>
    <name type="synonym">Lygocoris lucorum</name>
    <dbReference type="NCBI Taxonomy" id="248454"/>
    <lineage>
        <taxon>Eukaryota</taxon>
        <taxon>Metazoa</taxon>
        <taxon>Ecdysozoa</taxon>
        <taxon>Arthropoda</taxon>
        <taxon>Hexapoda</taxon>
        <taxon>Insecta</taxon>
        <taxon>Pterygota</taxon>
        <taxon>Neoptera</taxon>
        <taxon>Paraneoptera</taxon>
        <taxon>Hemiptera</taxon>
        <taxon>Heteroptera</taxon>
        <taxon>Panheteroptera</taxon>
        <taxon>Cimicomorpha</taxon>
        <taxon>Miridae</taxon>
        <taxon>Mirini</taxon>
        <taxon>Apolygus</taxon>
    </lineage>
</organism>
<gene>
    <name evidence="2" type="ORF">GE061_013467</name>
</gene>
<dbReference type="EMBL" id="WIXP02000005">
    <property type="protein sequence ID" value="KAF6210363.1"/>
    <property type="molecule type" value="Genomic_DNA"/>
</dbReference>
<feature type="compositionally biased region" description="Basic and acidic residues" evidence="1">
    <location>
        <begin position="110"/>
        <end position="125"/>
    </location>
</feature>
<sequence length="296" mass="33176">MKCWKFGRTGHVDRKENKLVTATQAQELEGEQEASECRKVGPTFGTFRTSFSADCDRAVDRYQQDEGFRVSFESAKGGGHRGGRGQGGQGYGDRTFQRDMGGVPCKNRPHQRELHEGDRKGRREYNCLSGSNRTGVRANSKQDNTLNERKAKEAPKSIPEYNLSKNSKGEDLSRGEKIHTLCKKKEEEVVKEEECEDIEIPQRVGKQWNVLDIDIQHRDTGRGGYGCGCDGFKNNQDRPPIVHARERENDLASSSISVKEVLSRHKTAEQSGFCVLDQRGKLKVGHAGSLRGYFGP</sequence>
<evidence type="ECO:0000313" key="3">
    <source>
        <dbReference type="Proteomes" id="UP000466442"/>
    </source>
</evidence>
<feature type="region of interest" description="Disordered" evidence="1">
    <location>
        <begin position="73"/>
        <end position="173"/>
    </location>
</feature>
<comment type="caution">
    <text evidence="2">The sequence shown here is derived from an EMBL/GenBank/DDBJ whole genome shotgun (WGS) entry which is preliminary data.</text>
</comment>
<dbReference type="Proteomes" id="UP000466442">
    <property type="component" value="Linkage Group LG5"/>
</dbReference>
<reference evidence="2" key="1">
    <citation type="journal article" date="2021" name="Mol. Ecol. Resour.">
        <title>Apolygus lucorum genome provides insights into omnivorousness and mesophyll feeding.</title>
        <authorList>
            <person name="Liu Y."/>
            <person name="Liu H."/>
            <person name="Wang H."/>
            <person name="Huang T."/>
            <person name="Liu B."/>
            <person name="Yang B."/>
            <person name="Yin L."/>
            <person name="Li B."/>
            <person name="Zhang Y."/>
            <person name="Zhang S."/>
            <person name="Jiang F."/>
            <person name="Zhang X."/>
            <person name="Ren Y."/>
            <person name="Wang B."/>
            <person name="Wang S."/>
            <person name="Lu Y."/>
            <person name="Wu K."/>
            <person name="Fan W."/>
            <person name="Wang G."/>
        </authorList>
    </citation>
    <scope>NUCLEOTIDE SEQUENCE</scope>
    <source>
        <strain evidence="2">12Hb</strain>
    </source>
</reference>
<evidence type="ECO:0000313" key="2">
    <source>
        <dbReference type="EMBL" id="KAF6210363.1"/>
    </source>
</evidence>
<protein>
    <submittedName>
        <fullName evidence="2">Uncharacterized protein</fullName>
    </submittedName>
</protein>
<accession>A0A6A4JW51</accession>
<dbReference type="AlphaFoldDB" id="A0A6A4JW51"/>
<feature type="compositionally biased region" description="Polar residues" evidence="1">
    <location>
        <begin position="128"/>
        <end position="145"/>
    </location>
</feature>
<feature type="compositionally biased region" description="Basic and acidic residues" evidence="1">
    <location>
        <begin position="146"/>
        <end position="155"/>
    </location>
</feature>
<evidence type="ECO:0000256" key="1">
    <source>
        <dbReference type="SAM" id="MobiDB-lite"/>
    </source>
</evidence>